<proteinExistence type="predicted"/>
<dbReference type="Gramene" id="RZC64959">
    <property type="protein sequence ID" value="RZC64959"/>
    <property type="gene ID" value="C5167_008652"/>
</dbReference>
<reference evidence="1 2" key="1">
    <citation type="journal article" date="2018" name="Science">
        <title>The opium poppy genome and morphinan production.</title>
        <authorList>
            <person name="Guo L."/>
            <person name="Winzer T."/>
            <person name="Yang X."/>
            <person name="Li Y."/>
            <person name="Ning Z."/>
            <person name="He Z."/>
            <person name="Teodor R."/>
            <person name="Lu Y."/>
            <person name="Bowser T.A."/>
            <person name="Graham I.A."/>
            <person name="Ye K."/>
        </authorList>
    </citation>
    <scope>NUCLEOTIDE SEQUENCE [LARGE SCALE GENOMIC DNA]</scope>
    <source>
        <strain evidence="2">cv. HN1</strain>
        <tissue evidence="1">Leaves</tissue>
    </source>
</reference>
<gene>
    <name evidence="1" type="ORF">C5167_008652</name>
</gene>
<sequence>MLLKCWLISHLDYRCNMPTIVFEDEENARMIIGGNRVQGRCTTHGLASAVSGLRIYDSAIDQDQHSARDQKRQRILHDVVDQIRETNSADATYHPTSPTDKGKNLMPHIESGKGKTVVTVSEETSTGQKKFDKQQQKYNTWARMLNQYVDLGVQSGRIHIRDNTHTSTSSMVPDQNPQFSPEWVDVAEDVRDDGILPRIVEEIVLSSEDINMSRNFVKRVYRLPEDTAVVVEEFPAQTWTTVDAIEDPLLEFAGH</sequence>
<protein>
    <submittedName>
        <fullName evidence="1">Uncharacterized protein</fullName>
    </submittedName>
</protein>
<organism evidence="1 2">
    <name type="scientific">Papaver somniferum</name>
    <name type="common">Opium poppy</name>
    <dbReference type="NCBI Taxonomy" id="3469"/>
    <lineage>
        <taxon>Eukaryota</taxon>
        <taxon>Viridiplantae</taxon>
        <taxon>Streptophyta</taxon>
        <taxon>Embryophyta</taxon>
        <taxon>Tracheophyta</taxon>
        <taxon>Spermatophyta</taxon>
        <taxon>Magnoliopsida</taxon>
        <taxon>Ranunculales</taxon>
        <taxon>Papaveraceae</taxon>
        <taxon>Papaveroideae</taxon>
        <taxon>Papaver</taxon>
    </lineage>
</organism>
<evidence type="ECO:0000313" key="1">
    <source>
        <dbReference type="EMBL" id="RZC64959.1"/>
    </source>
</evidence>
<dbReference type="AlphaFoldDB" id="A0A4Y7JZ39"/>
<accession>A0A4Y7JZ39</accession>
<keyword evidence="2" id="KW-1185">Reference proteome</keyword>
<evidence type="ECO:0000313" key="2">
    <source>
        <dbReference type="Proteomes" id="UP000316621"/>
    </source>
</evidence>
<dbReference type="EMBL" id="CM010720">
    <property type="protein sequence ID" value="RZC64959.1"/>
    <property type="molecule type" value="Genomic_DNA"/>
</dbReference>
<dbReference type="Proteomes" id="UP000316621">
    <property type="component" value="Chromosome 6"/>
</dbReference>
<name>A0A4Y7JZ39_PAPSO</name>